<evidence type="ECO:0000256" key="6">
    <source>
        <dbReference type="ARBA" id="ARBA00023004"/>
    </source>
</evidence>
<evidence type="ECO:0000256" key="3">
    <source>
        <dbReference type="ARBA" id="ARBA00022617"/>
    </source>
</evidence>
<keyword evidence="10" id="KW-0812">Transmembrane</keyword>
<accession>A0A9P5YU72</accession>
<dbReference type="PRINTS" id="PR00463">
    <property type="entry name" value="EP450I"/>
</dbReference>
<keyword evidence="12" id="KW-1185">Reference proteome</keyword>
<name>A0A9P5YU72_9AGAR</name>
<evidence type="ECO:0000256" key="9">
    <source>
        <dbReference type="RuleBase" id="RU000461"/>
    </source>
</evidence>
<reference evidence="11" key="1">
    <citation type="submission" date="2020-11" db="EMBL/GenBank/DDBJ databases">
        <authorList>
            <consortium name="DOE Joint Genome Institute"/>
            <person name="Ahrendt S."/>
            <person name="Riley R."/>
            <person name="Andreopoulos W."/>
            <person name="Labutti K."/>
            <person name="Pangilinan J."/>
            <person name="Ruiz-Duenas F.J."/>
            <person name="Barrasa J.M."/>
            <person name="Sanchez-Garcia M."/>
            <person name="Camarero S."/>
            <person name="Miyauchi S."/>
            <person name="Serrano A."/>
            <person name="Linde D."/>
            <person name="Babiker R."/>
            <person name="Drula E."/>
            <person name="Ayuso-Fernandez I."/>
            <person name="Pacheco R."/>
            <person name="Padilla G."/>
            <person name="Ferreira P."/>
            <person name="Barriuso J."/>
            <person name="Kellner H."/>
            <person name="Castanera R."/>
            <person name="Alfaro M."/>
            <person name="Ramirez L."/>
            <person name="Pisabarro A.G."/>
            <person name="Kuo A."/>
            <person name="Tritt A."/>
            <person name="Lipzen A."/>
            <person name="He G."/>
            <person name="Yan M."/>
            <person name="Ng V."/>
            <person name="Cullen D."/>
            <person name="Martin F."/>
            <person name="Rosso M.-N."/>
            <person name="Henrissat B."/>
            <person name="Hibbett D."/>
            <person name="Martinez A.T."/>
            <person name="Grigoriev I.V."/>
        </authorList>
    </citation>
    <scope>NUCLEOTIDE SEQUENCE</scope>
    <source>
        <strain evidence="11">CIRM-BRFM 674</strain>
    </source>
</reference>
<comment type="caution">
    <text evidence="11">The sequence shown here is derived from an EMBL/GenBank/DDBJ whole genome shotgun (WGS) entry which is preliminary data.</text>
</comment>
<comment type="cofactor">
    <cofactor evidence="1 8">
        <name>heme</name>
        <dbReference type="ChEBI" id="CHEBI:30413"/>
    </cofactor>
</comment>
<keyword evidence="7 9" id="KW-0503">Monooxygenase</keyword>
<dbReference type="PRINTS" id="PR00385">
    <property type="entry name" value="P450"/>
</dbReference>
<dbReference type="PANTHER" id="PTHR24287:SF1">
    <property type="entry name" value="P450, PUTATIVE (EUROFUNG)-RELATED"/>
    <property type="match status" value="1"/>
</dbReference>
<evidence type="ECO:0000256" key="8">
    <source>
        <dbReference type="PIRSR" id="PIRSR602401-1"/>
    </source>
</evidence>
<dbReference type="GO" id="GO:0016705">
    <property type="term" value="F:oxidoreductase activity, acting on paired donors, with incorporation or reduction of molecular oxygen"/>
    <property type="evidence" value="ECO:0007669"/>
    <property type="project" value="InterPro"/>
</dbReference>
<dbReference type="GO" id="GO:0005506">
    <property type="term" value="F:iron ion binding"/>
    <property type="evidence" value="ECO:0007669"/>
    <property type="project" value="InterPro"/>
</dbReference>
<dbReference type="GO" id="GO:0020037">
    <property type="term" value="F:heme binding"/>
    <property type="evidence" value="ECO:0007669"/>
    <property type="project" value="InterPro"/>
</dbReference>
<dbReference type="Proteomes" id="UP000807469">
    <property type="component" value="Unassembled WGS sequence"/>
</dbReference>
<evidence type="ECO:0000256" key="4">
    <source>
        <dbReference type="ARBA" id="ARBA00022723"/>
    </source>
</evidence>
<feature type="binding site" description="axial binding residue" evidence="8">
    <location>
        <position position="519"/>
    </location>
    <ligand>
        <name>heme</name>
        <dbReference type="ChEBI" id="CHEBI:30413"/>
    </ligand>
    <ligandPart>
        <name>Fe</name>
        <dbReference type="ChEBI" id="CHEBI:18248"/>
    </ligandPart>
</feature>
<dbReference type="GO" id="GO:0004497">
    <property type="term" value="F:monooxygenase activity"/>
    <property type="evidence" value="ECO:0007669"/>
    <property type="project" value="UniProtKB-KW"/>
</dbReference>
<feature type="transmembrane region" description="Helical" evidence="10">
    <location>
        <begin position="9"/>
        <end position="28"/>
    </location>
</feature>
<evidence type="ECO:0000256" key="10">
    <source>
        <dbReference type="SAM" id="Phobius"/>
    </source>
</evidence>
<dbReference type="PANTHER" id="PTHR24287">
    <property type="entry name" value="P450, PUTATIVE (EUROFUNG)-RELATED"/>
    <property type="match status" value="1"/>
</dbReference>
<sequence>MALPPGPAYLLRLLPYFILPSMTVYVFLRLSEGLFSIVLSNCLTIPVIILAKPILFFATRHYRKVKDNWDANANNAILPPHVQESVYSMFVKLGESLRSGFPSDVMQEWAEEYGNTIQLDMLTTSTIITLDPEHVKIILSTQYSLFEKGPAFRDIFKSVSGSGIFNTDGEEWKFHRSITRPLFTRENISNLGVYERNCDISLKEARKRAAEGYSIDVQDLVSRFALDSTLEFLVGTGVDSVSAGIPYPPYSAAKNSASFNSHISNAFTNALMQGLRFTMDRIFWGSDWPLRAEFWKDKAAPMRRILDEFTMPLVEEALAQREMHLADKDTETESQKPTALENLLNHTQDPTVLNDEIINLLAAGRDSTTAVLTFSIYMLAEHPQVEEKLRQEIFERVGQSGNPTQDQMRGMKYMRAFLNGMYLFLIDVLAAFTRTINFVSRTSKEAITLPNCNENQKPFYCPSGTQVVYPIICIHHRTDLWGPDALKFDPDRFIDSRLHKYLTPYPSIFVPFSAGPRICIGQQLAYQVASFYLVRLLQQFTGFKLDPKANVQPPDEWKTCKGRKASEKVHVMAHASIHIKGGLWVTMKEVNQGLESE</sequence>
<dbReference type="Pfam" id="PF00067">
    <property type="entry name" value="p450"/>
    <property type="match status" value="1"/>
</dbReference>
<evidence type="ECO:0000256" key="5">
    <source>
        <dbReference type="ARBA" id="ARBA00023002"/>
    </source>
</evidence>
<evidence type="ECO:0000313" key="12">
    <source>
        <dbReference type="Proteomes" id="UP000807469"/>
    </source>
</evidence>
<dbReference type="EMBL" id="MU155314">
    <property type="protein sequence ID" value="KAF9475908.1"/>
    <property type="molecule type" value="Genomic_DNA"/>
</dbReference>
<comment type="similarity">
    <text evidence="2 9">Belongs to the cytochrome P450 family.</text>
</comment>
<dbReference type="SUPFAM" id="SSF48264">
    <property type="entry name" value="Cytochrome P450"/>
    <property type="match status" value="1"/>
</dbReference>
<organism evidence="11 12">
    <name type="scientific">Pholiota conissans</name>
    <dbReference type="NCBI Taxonomy" id="109636"/>
    <lineage>
        <taxon>Eukaryota</taxon>
        <taxon>Fungi</taxon>
        <taxon>Dikarya</taxon>
        <taxon>Basidiomycota</taxon>
        <taxon>Agaricomycotina</taxon>
        <taxon>Agaricomycetes</taxon>
        <taxon>Agaricomycetidae</taxon>
        <taxon>Agaricales</taxon>
        <taxon>Agaricineae</taxon>
        <taxon>Strophariaceae</taxon>
        <taxon>Pholiota</taxon>
    </lineage>
</organism>
<dbReference type="OrthoDB" id="1470350at2759"/>
<dbReference type="PROSITE" id="PS00086">
    <property type="entry name" value="CYTOCHROME_P450"/>
    <property type="match status" value="1"/>
</dbReference>
<protein>
    <submittedName>
        <fullName evidence="11">Cytochrome P450 monooxygenase pc-3</fullName>
    </submittedName>
</protein>
<keyword evidence="4 8" id="KW-0479">Metal-binding</keyword>
<keyword evidence="10" id="KW-0472">Membrane</keyword>
<dbReference type="AlphaFoldDB" id="A0A9P5YU72"/>
<evidence type="ECO:0000313" key="11">
    <source>
        <dbReference type="EMBL" id="KAF9475908.1"/>
    </source>
</evidence>
<keyword evidence="6 8" id="KW-0408">Iron</keyword>
<dbReference type="InterPro" id="IPR017972">
    <property type="entry name" value="Cyt_P450_CS"/>
</dbReference>
<keyword evidence="3 8" id="KW-0349">Heme</keyword>
<dbReference type="InterPro" id="IPR047146">
    <property type="entry name" value="Cyt_P450_E_CYP52_fungi"/>
</dbReference>
<dbReference type="InterPro" id="IPR001128">
    <property type="entry name" value="Cyt_P450"/>
</dbReference>
<dbReference type="InterPro" id="IPR002401">
    <property type="entry name" value="Cyt_P450_E_grp-I"/>
</dbReference>
<evidence type="ECO:0000256" key="1">
    <source>
        <dbReference type="ARBA" id="ARBA00001971"/>
    </source>
</evidence>
<gene>
    <name evidence="11" type="ORF">BDN70DRAFT_864117</name>
</gene>
<dbReference type="InterPro" id="IPR036396">
    <property type="entry name" value="Cyt_P450_sf"/>
</dbReference>
<feature type="transmembrane region" description="Helical" evidence="10">
    <location>
        <begin position="34"/>
        <end position="58"/>
    </location>
</feature>
<feature type="transmembrane region" description="Helical" evidence="10">
    <location>
        <begin position="416"/>
        <end position="433"/>
    </location>
</feature>
<keyword evidence="10" id="KW-1133">Transmembrane helix</keyword>
<evidence type="ECO:0000256" key="2">
    <source>
        <dbReference type="ARBA" id="ARBA00010617"/>
    </source>
</evidence>
<proteinExistence type="inferred from homology"/>
<evidence type="ECO:0000256" key="7">
    <source>
        <dbReference type="ARBA" id="ARBA00023033"/>
    </source>
</evidence>
<dbReference type="Gene3D" id="1.10.630.10">
    <property type="entry name" value="Cytochrome P450"/>
    <property type="match status" value="1"/>
</dbReference>
<keyword evidence="5 9" id="KW-0560">Oxidoreductase</keyword>